<feature type="transmembrane region" description="Helical" evidence="1">
    <location>
        <begin position="38"/>
        <end position="58"/>
    </location>
</feature>
<feature type="transmembrane region" description="Helical" evidence="1">
    <location>
        <begin position="302"/>
        <end position="321"/>
    </location>
</feature>
<dbReference type="EMBL" id="JBFPJR010000014">
    <property type="protein sequence ID" value="MEX0427977.1"/>
    <property type="molecule type" value="Genomic_DNA"/>
</dbReference>
<dbReference type="Proteomes" id="UP001556631">
    <property type="component" value="Unassembled WGS sequence"/>
</dbReference>
<feature type="transmembrane region" description="Helical" evidence="1">
    <location>
        <begin position="149"/>
        <end position="174"/>
    </location>
</feature>
<keyword evidence="1" id="KW-0812">Transmembrane</keyword>
<name>A0ABV3SYE9_9ACTN</name>
<protein>
    <recommendedName>
        <fullName evidence="4">ABC-2 type transport system permease protein</fullName>
    </recommendedName>
</protein>
<accession>A0ABV3SYE9</accession>
<sequence length="510" mass="53385">MPIAASSTERLRREARAVADVAHLLRFRTTTLSGRRRAVLVGAFAVLTAAAVVVPLSLPGAGDSARALDVLTLLPTAYAGFALLAIVSGVASGGGRELVPHEELVAYPVSPTTDHLGALLLAPLNVAWLLQSWTLLGLVSYGVGGIHLLAAPLLGAVLWIAAATAIGQAVAWLVEGVRRRRHGLGVVRLLAVGLVGTGAVLQVSHRLAPMLDALPTRWLVVGGLHGFDRRWWLTILVQLVLLAGAVVAGGIPAHLAARLVPRDELRAESGSHAPRRTPRSDLGVLLRIDRASVWRAVPMRRGLAVLAVAPGLIALAGALAWEQLLLLPGLVASGGALLFGVNAWCLDGRGGLWRESLPVGPGTVFAARAIVLAEFLVVASGVTLALGALRAGVPTITELSATVAVWLLVTLQVVGGALRWSQLRPYAVDLRSARATPAPPLAMLGYSTRLAVTTTFTSVVFQLLARTDAWAAPLLLAAALGCWSGLRLLRTRDAWVDPVVRARVVTTVAL</sequence>
<keyword evidence="1" id="KW-0472">Membrane</keyword>
<feature type="transmembrane region" description="Helical" evidence="1">
    <location>
        <begin position="365"/>
        <end position="389"/>
    </location>
</feature>
<proteinExistence type="predicted"/>
<feature type="transmembrane region" description="Helical" evidence="1">
    <location>
        <begin position="116"/>
        <end position="143"/>
    </location>
</feature>
<feature type="transmembrane region" description="Helical" evidence="1">
    <location>
        <begin position="78"/>
        <end position="95"/>
    </location>
</feature>
<feature type="transmembrane region" description="Helical" evidence="1">
    <location>
        <begin position="470"/>
        <end position="489"/>
    </location>
</feature>
<reference evidence="2 3" key="1">
    <citation type="submission" date="2024-07" db="EMBL/GenBank/DDBJ databases">
        <authorList>
            <person name="Lee S."/>
            <person name="Kang M."/>
        </authorList>
    </citation>
    <scope>NUCLEOTIDE SEQUENCE [LARGE SCALE GENOMIC DNA]</scope>
    <source>
        <strain evidence="2 3">DS6</strain>
    </source>
</reference>
<evidence type="ECO:0000256" key="1">
    <source>
        <dbReference type="SAM" id="Phobius"/>
    </source>
</evidence>
<evidence type="ECO:0008006" key="4">
    <source>
        <dbReference type="Google" id="ProtNLM"/>
    </source>
</evidence>
<evidence type="ECO:0000313" key="3">
    <source>
        <dbReference type="Proteomes" id="UP001556631"/>
    </source>
</evidence>
<organism evidence="2 3">
    <name type="scientific">Nocardioides eburneus</name>
    <dbReference type="NCBI Taxonomy" id="3231482"/>
    <lineage>
        <taxon>Bacteria</taxon>
        <taxon>Bacillati</taxon>
        <taxon>Actinomycetota</taxon>
        <taxon>Actinomycetes</taxon>
        <taxon>Propionibacteriales</taxon>
        <taxon>Nocardioidaceae</taxon>
        <taxon>Nocardioides</taxon>
    </lineage>
</organism>
<evidence type="ECO:0000313" key="2">
    <source>
        <dbReference type="EMBL" id="MEX0427977.1"/>
    </source>
</evidence>
<dbReference type="RefSeq" id="WP_367993867.1">
    <property type="nucleotide sequence ID" value="NZ_JBFPJR010000014.1"/>
</dbReference>
<keyword evidence="3" id="KW-1185">Reference proteome</keyword>
<feature type="transmembrane region" description="Helical" evidence="1">
    <location>
        <begin position="186"/>
        <end position="205"/>
    </location>
</feature>
<feature type="transmembrane region" description="Helical" evidence="1">
    <location>
        <begin position="231"/>
        <end position="256"/>
    </location>
</feature>
<comment type="caution">
    <text evidence="2">The sequence shown here is derived from an EMBL/GenBank/DDBJ whole genome shotgun (WGS) entry which is preliminary data.</text>
</comment>
<feature type="transmembrane region" description="Helical" evidence="1">
    <location>
        <begin position="401"/>
        <end position="420"/>
    </location>
</feature>
<gene>
    <name evidence="2" type="ORF">AB3X52_10130</name>
</gene>
<feature type="transmembrane region" description="Helical" evidence="1">
    <location>
        <begin position="327"/>
        <end position="345"/>
    </location>
</feature>
<feature type="transmembrane region" description="Helical" evidence="1">
    <location>
        <begin position="441"/>
        <end position="464"/>
    </location>
</feature>
<keyword evidence="1" id="KW-1133">Transmembrane helix</keyword>